<gene>
    <name evidence="4 7" type="primary">truA</name>
    <name evidence="7" type="ORF">LZC95_52620</name>
</gene>
<comment type="catalytic activity">
    <reaction evidence="4 5">
        <text>uridine(38/39/40) in tRNA = pseudouridine(38/39/40) in tRNA</text>
        <dbReference type="Rhea" id="RHEA:22376"/>
        <dbReference type="Rhea" id="RHEA-COMP:10085"/>
        <dbReference type="Rhea" id="RHEA-COMP:10087"/>
        <dbReference type="ChEBI" id="CHEBI:65314"/>
        <dbReference type="ChEBI" id="CHEBI:65315"/>
        <dbReference type="EC" id="5.4.99.12"/>
    </reaction>
</comment>
<comment type="caution">
    <text evidence="4">Lacks conserved residue(s) required for the propagation of feature annotation.</text>
</comment>
<dbReference type="SUPFAM" id="SSF55120">
    <property type="entry name" value="Pseudouridine synthase"/>
    <property type="match status" value="1"/>
</dbReference>
<keyword evidence="3 4" id="KW-0413">Isomerase</keyword>
<name>A0ABZ2K8Q2_9BACT</name>
<keyword evidence="8" id="KW-1185">Reference proteome</keyword>
<feature type="domain" description="Pseudouridine synthase I TruA alpha/beta" evidence="6">
    <location>
        <begin position="149"/>
        <end position="254"/>
    </location>
</feature>
<dbReference type="InterPro" id="IPR020094">
    <property type="entry name" value="TruA/RsuA/RluB/E/F_N"/>
</dbReference>
<dbReference type="InterPro" id="IPR020095">
    <property type="entry name" value="PsdUridine_synth_TruA_C"/>
</dbReference>
<feature type="active site" description="Nucleophile" evidence="4">
    <location>
        <position position="57"/>
    </location>
</feature>
<evidence type="ECO:0000313" key="8">
    <source>
        <dbReference type="Proteomes" id="UP001379533"/>
    </source>
</evidence>
<dbReference type="NCBIfam" id="TIGR00071">
    <property type="entry name" value="hisT_truA"/>
    <property type="match status" value="1"/>
</dbReference>
<dbReference type="Gene3D" id="3.30.70.660">
    <property type="entry name" value="Pseudouridine synthase I, catalytic domain, C-terminal subdomain"/>
    <property type="match status" value="1"/>
</dbReference>
<proteinExistence type="inferred from homology"/>
<accession>A0ABZ2K8Q2</accession>
<keyword evidence="2 4" id="KW-0819">tRNA processing</keyword>
<dbReference type="EMBL" id="CP089982">
    <property type="protein sequence ID" value="WXA95055.1"/>
    <property type="molecule type" value="Genomic_DNA"/>
</dbReference>
<evidence type="ECO:0000259" key="6">
    <source>
        <dbReference type="Pfam" id="PF01416"/>
    </source>
</evidence>
<organism evidence="7 8">
    <name type="scientific">Pendulispora brunnea</name>
    <dbReference type="NCBI Taxonomy" id="2905690"/>
    <lineage>
        <taxon>Bacteria</taxon>
        <taxon>Pseudomonadati</taxon>
        <taxon>Myxococcota</taxon>
        <taxon>Myxococcia</taxon>
        <taxon>Myxococcales</taxon>
        <taxon>Sorangiineae</taxon>
        <taxon>Pendulisporaceae</taxon>
        <taxon>Pendulispora</taxon>
    </lineage>
</organism>
<comment type="subunit">
    <text evidence="4">Homodimer.</text>
</comment>
<dbReference type="CDD" id="cd02570">
    <property type="entry name" value="PseudoU_synth_EcTruA"/>
    <property type="match status" value="1"/>
</dbReference>
<dbReference type="HAMAP" id="MF_00171">
    <property type="entry name" value="TruA"/>
    <property type="match status" value="1"/>
</dbReference>
<evidence type="ECO:0000256" key="5">
    <source>
        <dbReference type="RuleBase" id="RU003792"/>
    </source>
</evidence>
<dbReference type="PANTHER" id="PTHR11142:SF0">
    <property type="entry name" value="TRNA PSEUDOURIDINE SYNTHASE-LIKE 1"/>
    <property type="match status" value="1"/>
</dbReference>
<dbReference type="EC" id="5.4.99.12" evidence="4"/>
<dbReference type="Gene3D" id="3.30.70.580">
    <property type="entry name" value="Pseudouridine synthase I, catalytic domain, N-terminal subdomain"/>
    <property type="match status" value="1"/>
</dbReference>
<evidence type="ECO:0000313" key="7">
    <source>
        <dbReference type="EMBL" id="WXA95055.1"/>
    </source>
</evidence>
<dbReference type="PANTHER" id="PTHR11142">
    <property type="entry name" value="PSEUDOURIDYLATE SYNTHASE"/>
    <property type="match status" value="1"/>
</dbReference>
<feature type="binding site" evidence="4">
    <location>
        <position position="115"/>
    </location>
    <ligand>
        <name>substrate</name>
    </ligand>
</feature>
<comment type="function">
    <text evidence="4">Formation of pseudouridine at positions 38, 39 and 40 in the anticodon stem and loop of transfer RNAs.</text>
</comment>
<evidence type="ECO:0000256" key="4">
    <source>
        <dbReference type="HAMAP-Rule" id="MF_00171"/>
    </source>
</evidence>
<dbReference type="GO" id="GO:0160147">
    <property type="term" value="F:tRNA pseudouridine(38-40) synthase activity"/>
    <property type="evidence" value="ECO:0007669"/>
    <property type="project" value="UniProtKB-EC"/>
</dbReference>
<protein>
    <recommendedName>
        <fullName evidence="4">tRNA pseudouridine synthase A</fullName>
        <ecNumber evidence="4">5.4.99.12</ecNumber>
    </recommendedName>
    <alternativeName>
        <fullName evidence="4">tRNA pseudouridine(38-40) synthase</fullName>
    </alternativeName>
    <alternativeName>
        <fullName evidence="4">tRNA pseudouridylate synthase I</fullName>
    </alternativeName>
    <alternativeName>
        <fullName evidence="4">tRNA-uridine isomerase I</fullName>
    </alternativeName>
</protein>
<reference evidence="7 8" key="1">
    <citation type="submission" date="2021-12" db="EMBL/GenBank/DDBJ databases">
        <title>Discovery of the Pendulisporaceae a myxobacterial family with distinct sporulation behavior and unique specialized metabolism.</title>
        <authorList>
            <person name="Garcia R."/>
            <person name="Popoff A."/>
            <person name="Bader C.D."/>
            <person name="Loehr J."/>
            <person name="Walesch S."/>
            <person name="Walt C."/>
            <person name="Boldt J."/>
            <person name="Bunk B."/>
            <person name="Haeckl F.J.F.P.J."/>
            <person name="Gunesch A.P."/>
            <person name="Birkelbach J."/>
            <person name="Nuebel U."/>
            <person name="Pietschmann T."/>
            <person name="Bach T."/>
            <person name="Mueller R."/>
        </authorList>
    </citation>
    <scope>NUCLEOTIDE SEQUENCE [LARGE SCALE GENOMIC DNA]</scope>
    <source>
        <strain evidence="7 8">MSr12523</strain>
    </source>
</reference>
<feature type="domain" description="Pseudouridine synthase I TruA alpha/beta" evidence="6">
    <location>
        <begin position="13"/>
        <end position="97"/>
    </location>
</feature>
<dbReference type="Pfam" id="PF01416">
    <property type="entry name" value="PseudoU_synth_1"/>
    <property type="match status" value="2"/>
</dbReference>
<dbReference type="InterPro" id="IPR020097">
    <property type="entry name" value="PsdUridine_synth_TruA_a/b_dom"/>
</dbReference>
<evidence type="ECO:0000256" key="1">
    <source>
        <dbReference type="ARBA" id="ARBA00009375"/>
    </source>
</evidence>
<dbReference type="InterPro" id="IPR020103">
    <property type="entry name" value="PsdUridine_synth_cat_dom_sf"/>
</dbReference>
<sequence length="270" mass="29884">MSEHPGGVLLKVAYDGTHFRGWASQKGGERTIEDTLKGAIMAVDARASAPRGTSRTDRGVHAEAQMVAFDATLPLPPRGWVLAINQHLPDDVCVRAARLIPPGYVPRFAAKGKRYRYRLVLDRIRDPLVMHRAWRIGFELDIDKMRREAQSIVGTHDFAAFRSAHDERQETVRTVTRVAIEPDDLHGLDLHGRILSIVIEGNAFLHNMVRILVGTLVDVARGQLPEGTIARALEGRDRRLSGATAPGHGLTLESIDLLLPSEMVGEPWPQ</sequence>
<evidence type="ECO:0000256" key="2">
    <source>
        <dbReference type="ARBA" id="ARBA00022694"/>
    </source>
</evidence>
<dbReference type="RefSeq" id="WP_394845664.1">
    <property type="nucleotide sequence ID" value="NZ_CP089982.1"/>
</dbReference>
<dbReference type="PIRSF" id="PIRSF001430">
    <property type="entry name" value="tRNA_psdUrid_synth"/>
    <property type="match status" value="1"/>
</dbReference>
<dbReference type="InterPro" id="IPR001406">
    <property type="entry name" value="PsdUridine_synth_TruA"/>
</dbReference>
<evidence type="ECO:0000256" key="3">
    <source>
        <dbReference type="ARBA" id="ARBA00023235"/>
    </source>
</evidence>
<dbReference type="Proteomes" id="UP001379533">
    <property type="component" value="Chromosome"/>
</dbReference>
<comment type="similarity">
    <text evidence="1 4 5">Belongs to the tRNA pseudouridine synthase TruA family.</text>
</comment>